<dbReference type="EMBL" id="JAGHKP010000001">
    <property type="protein sequence ID" value="MBO9151623.1"/>
    <property type="molecule type" value="Genomic_DNA"/>
</dbReference>
<proteinExistence type="predicted"/>
<comment type="caution">
    <text evidence="1">The sequence shown here is derived from an EMBL/GenBank/DDBJ whole genome shotgun (WGS) entry which is preliminary data.</text>
</comment>
<accession>A0ABS3YAC2</accession>
<sequence>MLTLATHNICLQKLVDEDMNVVKLATKKNKRKDEHILHMVSMTETRQDAALNVVPRVVFAAAFRYVISQLLTPFLRKPSLSFRFPRQYIPEKIFIRHCSLVR</sequence>
<dbReference type="Proteomes" id="UP000679126">
    <property type="component" value="Unassembled WGS sequence"/>
</dbReference>
<evidence type="ECO:0000313" key="1">
    <source>
        <dbReference type="EMBL" id="MBO9151623.1"/>
    </source>
</evidence>
<keyword evidence="2" id="KW-1185">Reference proteome</keyword>
<name>A0ABS3YAC2_9BACT</name>
<gene>
    <name evidence="1" type="ORF">J7I43_05355</name>
</gene>
<evidence type="ECO:0000313" key="2">
    <source>
        <dbReference type="Proteomes" id="UP000679126"/>
    </source>
</evidence>
<dbReference type="RefSeq" id="WP_209144003.1">
    <property type="nucleotide sequence ID" value="NZ_JAGHKP010000001.1"/>
</dbReference>
<reference evidence="2" key="1">
    <citation type="submission" date="2021-03" db="EMBL/GenBank/DDBJ databases">
        <title>Assistant Professor.</title>
        <authorList>
            <person name="Huq M.A."/>
        </authorList>
    </citation>
    <scope>NUCLEOTIDE SEQUENCE [LARGE SCALE GENOMIC DNA]</scope>
    <source>
        <strain evidence="2">MAH-28</strain>
    </source>
</reference>
<protein>
    <submittedName>
        <fullName evidence="1">Uncharacterized protein</fullName>
    </submittedName>
</protein>
<organism evidence="1 2">
    <name type="scientific">Chitinophaga chungangae</name>
    <dbReference type="NCBI Taxonomy" id="2821488"/>
    <lineage>
        <taxon>Bacteria</taxon>
        <taxon>Pseudomonadati</taxon>
        <taxon>Bacteroidota</taxon>
        <taxon>Chitinophagia</taxon>
        <taxon>Chitinophagales</taxon>
        <taxon>Chitinophagaceae</taxon>
        <taxon>Chitinophaga</taxon>
    </lineage>
</organism>